<accession>B8MPJ4</accession>
<evidence type="ECO:0000313" key="2">
    <source>
        <dbReference type="Proteomes" id="UP000001745"/>
    </source>
</evidence>
<evidence type="ECO:0000313" key="1">
    <source>
        <dbReference type="EMBL" id="EED14433.1"/>
    </source>
</evidence>
<gene>
    <name evidence="1" type="ORF">TSTA_106410</name>
</gene>
<dbReference type="AlphaFoldDB" id="B8MPJ4"/>
<sequence>MIKEQSEMIESLQGQLRAIQTHLPSTEPTQTNQQPMYAGGPAAVATPIRHTDILHRTIDMSRVRDEDKAKLKIAEVRQLLEKDMRSKEEKMNWRCAVMVKHAKNADQVKVISRDKIEVQLVTEAAQKIAILGIRALRDQIYSVKVDNANRTAVLETDGKHPAGSYRRPGVTG</sequence>
<dbReference type="InParanoid" id="B8MPJ4"/>
<dbReference type="HOGENOM" id="CLU_1556307_0_0_1"/>
<reference evidence="2" key="1">
    <citation type="journal article" date="2015" name="Genome Announc.">
        <title>Genome sequence of the AIDS-associated pathogen Penicillium marneffei (ATCC18224) and its near taxonomic relative Talaromyces stipitatus (ATCC10500).</title>
        <authorList>
            <person name="Nierman W.C."/>
            <person name="Fedorova-Abrams N.D."/>
            <person name="Andrianopoulos A."/>
        </authorList>
    </citation>
    <scope>NUCLEOTIDE SEQUENCE [LARGE SCALE GENOMIC DNA]</scope>
    <source>
        <strain evidence="2">ATCC 10500 / CBS 375.48 / QM 6759 / NRRL 1006</strain>
    </source>
</reference>
<dbReference type="RefSeq" id="XP_002486671.1">
    <property type="nucleotide sequence ID" value="XM_002486626.1"/>
</dbReference>
<dbReference type="STRING" id="441959.B8MPJ4"/>
<protein>
    <submittedName>
        <fullName evidence="1">Uncharacterized protein</fullName>
    </submittedName>
</protein>
<dbReference type="Proteomes" id="UP000001745">
    <property type="component" value="Unassembled WGS sequence"/>
</dbReference>
<dbReference type="EMBL" id="EQ962658">
    <property type="protein sequence ID" value="EED14433.1"/>
    <property type="molecule type" value="Genomic_DNA"/>
</dbReference>
<proteinExistence type="predicted"/>
<dbReference type="PhylomeDB" id="B8MPJ4"/>
<dbReference type="GeneID" id="8098893"/>
<name>B8MPJ4_TALSN</name>
<dbReference type="VEuPathDB" id="FungiDB:TSTA_106410"/>
<organism evidence="1 2">
    <name type="scientific">Talaromyces stipitatus (strain ATCC 10500 / CBS 375.48 / QM 6759 / NRRL 1006)</name>
    <name type="common">Penicillium stipitatum</name>
    <dbReference type="NCBI Taxonomy" id="441959"/>
    <lineage>
        <taxon>Eukaryota</taxon>
        <taxon>Fungi</taxon>
        <taxon>Dikarya</taxon>
        <taxon>Ascomycota</taxon>
        <taxon>Pezizomycotina</taxon>
        <taxon>Eurotiomycetes</taxon>
        <taxon>Eurotiomycetidae</taxon>
        <taxon>Eurotiales</taxon>
        <taxon>Trichocomaceae</taxon>
        <taxon>Talaromyces</taxon>
        <taxon>Talaromyces sect. Talaromyces</taxon>
    </lineage>
</organism>
<dbReference type="OMA" id="RIACCDE"/>
<dbReference type="OrthoDB" id="4365579at2759"/>
<keyword evidence="2" id="KW-1185">Reference proteome</keyword>